<evidence type="ECO:0000256" key="1">
    <source>
        <dbReference type="SAM" id="MobiDB-lite"/>
    </source>
</evidence>
<keyword evidence="3" id="KW-1185">Reference proteome</keyword>
<sequence>MSYYLQNMPGPSPPVIPPAQPSPGSIQAPTTIDYPYILTGKLQMTLFTPDRTRALFTVLYPDTWSWSWSKSRNLSILRDGSTVGRAGFHSFTTEKVDAWFAERYYRFKKRFDSQTGLPAAPGKKMLWDVSNGELMLTPDDEAGPILARFVPKDAIGLGGATNLLEGRLELRIMGLTDAQFEEVFVTLVAEMERKRRTNEEWAVAAAVMGA</sequence>
<name>A0AAJ0MGT1_9PEZI</name>
<dbReference type="AlphaFoldDB" id="A0AAJ0MGT1"/>
<dbReference type="EMBL" id="JAUIQD010000003">
    <property type="protein sequence ID" value="KAK3358139.1"/>
    <property type="molecule type" value="Genomic_DNA"/>
</dbReference>
<reference evidence="2" key="2">
    <citation type="submission" date="2023-06" db="EMBL/GenBank/DDBJ databases">
        <authorList>
            <consortium name="Lawrence Berkeley National Laboratory"/>
            <person name="Haridas S."/>
            <person name="Hensen N."/>
            <person name="Bonometti L."/>
            <person name="Westerberg I."/>
            <person name="Brannstrom I.O."/>
            <person name="Guillou S."/>
            <person name="Cros-Aarteil S."/>
            <person name="Calhoun S."/>
            <person name="Kuo A."/>
            <person name="Mondo S."/>
            <person name="Pangilinan J."/>
            <person name="Riley R."/>
            <person name="Labutti K."/>
            <person name="Andreopoulos B."/>
            <person name="Lipzen A."/>
            <person name="Chen C."/>
            <person name="Yanf M."/>
            <person name="Daum C."/>
            <person name="Ng V."/>
            <person name="Clum A."/>
            <person name="Steindorff A."/>
            <person name="Ohm R."/>
            <person name="Martin F."/>
            <person name="Silar P."/>
            <person name="Natvig D."/>
            <person name="Lalanne C."/>
            <person name="Gautier V."/>
            <person name="Ament-Velasquez S.L."/>
            <person name="Kruys A."/>
            <person name="Hutchinson M.I."/>
            <person name="Powell A.J."/>
            <person name="Barry K."/>
            <person name="Miller A.N."/>
            <person name="Grigoriev I.V."/>
            <person name="Debuchy R."/>
            <person name="Gladieux P."/>
            <person name="Thoren M.H."/>
            <person name="Johannesson H."/>
        </authorList>
    </citation>
    <scope>NUCLEOTIDE SEQUENCE</scope>
    <source>
        <strain evidence="2">CBS 955.72</strain>
    </source>
</reference>
<evidence type="ECO:0000313" key="3">
    <source>
        <dbReference type="Proteomes" id="UP001275084"/>
    </source>
</evidence>
<feature type="region of interest" description="Disordered" evidence="1">
    <location>
        <begin position="1"/>
        <end position="24"/>
    </location>
</feature>
<comment type="caution">
    <text evidence="2">The sequence shown here is derived from an EMBL/GenBank/DDBJ whole genome shotgun (WGS) entry which is preliminary data.</text>
</comment>
<evidence type="ECO:0000313" key="2">
    <source>
        <dbReference type="EMBL" id="KAK3358139.1"/>
    </source>
</evidence>
<protein>
    <submittedName>
        <fullName evidence="2">Uncharacterized protein</fullName>
    </submittedName>
</protein>
<accession>A0AAJ0MGT1</accession>
<proteinExistence type="predicted"/>
<dbReference type="Proteomes" id="UP001275084">
    <property type="component" value="Unassembled WGS sequence"/>
</dbReference>
<gene>
    <name evidence="2" type="ORF">B0T25DRAFT_605635</name>
</gene>
<reference evidence="2" key="1">
    <citation type="journal article" date="2023" name="Mol. Phylogenet. Evol.">
        <title>Genome-scale phylogeny and comparative genomics of the fungal order Sordariales.</title>
        <authorList>
            <person name="Hensen N."/>
            <person name="Bonometti L."/>
            <person name="Westerberg I."/>
            <person name="Brannstrom I.O."/>
            <person name="Guillou S."/>
            <person name="Cros-Aarteil S."/>
            <person name="Calhoun S."/>
            <person name="Haridas S."/>
            <person name="Kuo A."/>
            <person name="Mondo S."/>
            <person name="Pangilinan J."/>
            <person name="Riley R."/>
            <person name="LaButti K."/>
            <person name="Andreopoulos B."/>
            <person name="Lipzen A."/>
            <person name="Chen C."/>
            <person name="Yan M."/>
            <person name="Daum C."/>
            <person name="Ng V."/>
            <person name="Clum A."/>
            <person name="Steindorff A."/>
            <person name="Ohm R.A."/>
            <person name="Martin F."/>
            <person name="Silar P."/>
            <person name="Natvig D.O."/>
            <person name="Lalanne C."/>
            <person name="Gautier V."/>
            <person name="Ament-Velasquez S.L."/>
            <person name="Kruys A."/>
            <person name="Hutchinson M.I."/>
            <person name="Powell A.J."/>
            <person name="Barry K."/>
            <person name="Miller A.N."/>
            <person name="Grigoriev I.V."/>
            <person name="Debuchy R."/>
            <person name="Gladieux P."/>
            <person name="Hiltunen Thoren M."/>
            <person name="Johannesson H."/>
        </authorList>
    </citation>
    <scope>NUCLEOTIDE SEQUENCE</scope>
    <source>
        <strain evidence="2">CBS 955.72</strain>
    </source>
</reference>
<organism evidence="2 3">
    <name type="scientific">Lasiosphaeria hispida</name>
    <dbReference type="NCBI Taxonomy" id="260671"/>
    <lineage>
        <taxon>Eukaryota</taxon>
        <taxon>Fungi</taxon>
        <taxon>Dikarya</taxon>
        <taxon>Ascomycota</taxon>
        <taxon>Pezizomycotina</taxon>
        <taxon>Sordariomycetes</taxon>
        <taxon>Sordariomycetidae</taxon>
        <taxon>Sordariales</taxon>
        <taxon>Lasiosphaeriaceae</taxon>
        <taxon>Lasiosphaeria</taxon>
    </lineage>
</organism>
<feature type="compositionally biased region" description="Pro residues" evidence="1">
    <location>
        <begin position="10"/>
        <end position="21"/>
    </location>
</feature>